<evidence type="ECO:0000313" key="8">
    <source>
        <dbReference type="Proteomes" id="UP000219020"/>
    </source>
</evidence>
<keyword evidence="8" id="KW-1185">Reference proteome</keyword>
<evidence type="ECO:0000256" key="4">
    <source>
        <dbReference type="ARBA" id="ARBA00020425"/>
    </source>
</evidence>
<dbReference type="PANTHER" id="PTHR34874">
    <property type="entry name" value="PROTEIN YCHN"/>
    <property type="match status" value="1"/>
</dbReference>
<evidence type="ECO:0000256" key="5">
    <source>
        <dbReference type="ARBA" id="ARBA00022490"/>
    </source>
</evidence>
<dbReference type="SUPFAM" id="SSF75169">
    <property type="entry name" value="DsrEFH-like"/>
    <property type="match status" value="1"/>
</dbReference>
<dbReference type="GO" id="GO:0002143">
    <property type="term" value="P:tRNA wobble position uridine thiolation"/>
    <property type="evidence" value="ECO:0007669"/>
    <property type="project" value="TreeGrafter"/>
</dbReference>
<sequence>MLTANSASYVDALIDQIIECTSERINAERLISNDRRNCGKITLNYVLVVSAPAYGRQASLTAYRFAQALIKKGHTLMSVFFYQDGVSNASSLTVPANDEFDLIAAWQKLASSHGVRLETCISAALRRGQIGEEEAKQYQRIASNMAVGFSQAGLGVLSVSMLTADRVVQF</sequence>
<dbReference type="Proteomes" id="UP000219020">
    <property type="component" value="Unassembled WGS sequence"/>
</dbReference>
<proteinExistence type="inferred from homology"/>
<evidence type="ECO:0000256" key="3">
    <source>
        <dbReference type="ARBA" id="ARBA00007067"/>
    </source>
</evidence>
<dbReference type="NCBIfam" id="TIGR03012">
    <property type="entry name" value="sulf_tusD_dsrE"/>
    <property type="match status" value="1"/>
</dbReference>
<comment type="subcellular location">
    <subcellularLocation>
        <location evidence="2">Cytoplasm</location>
    </subcellularLocation>
</comment>
<name>A0A2A5T1Z6_9GAMM</name>
<dbReference type="Pfam" id="PF02635">
    <property type="entry name" value="DsrE"/>
    <property type="match status" value="1"/>
</dbReference>
<accession>A0A2A5T1Z6</accession>
<dbReference type="AlphaFoldDB" id="A0A2A5T1Z6"/>
<evidence type="ECO:0000313" key="7">
    <source>
        <dbReference type="EMBL" id="PCS22193.1"/>
    </source>
</evidence>
<gene>
    <name evidence="7" type="ORF">BTN49_2261</name>
</gene>
<evidence type="ECO:0000256" key="2">
    <source>
        <dbReference type="ARBA" id="ARBA00004496"/>
    </source>
</evidence>
<evidence type="ECO:0000256" key="1">
    <source>
        <dbReference type="ARBA" id="ARBA00002850"/>
    </source>
</evidence>
<organism evidence="7 8">
    <name type="scientific">Candidatus Enterovibrio escicola</name>
    <dbReference type="NCBI Taxonomy" id="1927127"/>
    <lineage>
        <taxon>Bacteria</taxon>
        <taxon>Pseudomonadati</taxon>
        <taxon>Pseudomonadota</taxon>
        <taxon>Gammaproteobacteria</taxon>
        <taxon>Vibrionales</taxon>
        <taxon>Vibrionaceae</taxon>
        <taxon>Enterovibrio</taxon>
    </lineage>
</organism>
<dbReference type="InterPro" id="IPR027396">
    <property type="entry name" value="DsrEFH-like"/>
</dbReference>
<comment type="similarity">
    <text evidence="3">Belongs to the DsrE/TusD family.</text>
</comment>
<dbReference type="FunFam" id="3.40.1260.10:FF:000001">
    <property type="entry name" value="Sulfurtransferase TusD"/>
    <property type="match status" value="1"/>
</dbReference>
<protein>
    <recommendedName>
        <fullName evidence="4">Sulfurtransferase TusD homolog</fullName>
    </recommendedName>
</protein>
<evidence type="ECO:0000256" key="6">
    <source>
        <dbReference type="ARBA" id="ARBA00022679"/>
    </source>
</evidence>
<dbReference type="GO" id="GO:0016783">
    <property type="term" value="F:sulfurtransferase activity"/>
    <property type="evidence" value="ECO:0007669"/>
    <property type="project" value="InterPro"/>
</dbReference>
<dbReference type="PANTHER" id="PTHR34874:SF3">
    <property type="entry name" value="SULFURTRANSFERASE TUSD"/>
    <property type="match status" value="1"/>
</dbReference>
<dbReference type="EMBL" id="NBYY01000025">
    <property type="protein sequence ID" value="PCS22193.1"/>
    <property type="molecule type" value="Genomic_DNA"/>
</dbReference>
<dbReference type="Gene3D" id="3.40.1260.10">
    <property type="entry name" value="DsrEFH-like"/>
    <property type="match status" value="1"/>
</dbReference>
<dbReference type="InterPro" id="IPR017463">
    <property type="entry name" value="Sulphur_relay_TusD/DsrE"/>
</dbReference>
<keyword evidence="6" id="KW-0808">Transferase</keyword>
<keyword evidence="5" id="KW-0963">Cytoplasm</keyword>
<reference evidence="8" key="1">
    <citation type="submission" date="2017-04" db="EMBL/GenBank/DDBJ databases">
        <title>Genome evolution of the luminous symbionts of deep sea anglerfish.</title>
        <authorList>
            <person name="Hendry T.A."/>
        </authorList>
    </citation>
    <scope>NUCLEOTIDE SEQUENCE [LARGE SCALE GENOMIC DNA]</scope>
</reference>
<dbReference type="NCBIfam" id="NF001237">
    <property type="entry name" value="PRK00207.1"/>
    <property type="match status" value="1"/>
</dbReference>
<dbReference type="GO" id="GO:0097163">
    <property type="term" value="F:sulfur carrier activity"/>
    <property type="evidence" value="ECO:0007669"/>
    <property type="project" value="TreeGrafter"/>
</dbReference>
<comment type="function">
    <text evidence="1">Could be part of a sulfur-relay system.</text>
</comment>
<dbReference type="InterPro" id="IPR003787">
    <property type="entry name" value="Sulphur_relay_DsrE/F-like"/>
</dbReference>
<dbReference type="GO" id="GO:1990228">
    <property type="term" value="C:sulfurtransferase complex"/>
    <property type="evidence" value="ECO:0007669"/>
    <property type="project" value="TreeGrafter"/>
</dbReference>
<comment type="caution">
    <text evidence="7">The sequence shown here is derived from an EMBL/GenBank/DDBJ whole genome shotgun (WGS) entry which is preliminary data.</text>
</comment>